<dbReference type="InterPro" id="IPR036179">
    <property type="entry name" value="Ig-like_dom_sf"/>
</dbReference>
<keyword evidence="6" id="KW-0732">Signal</keyword>
<dbReference type="PROSITE" id="PS50835">
    <property type="entry name" value="IG_LIKE"/>
    <property type="match status" value="1"/>
</dbReference>
<dbReference type="FunFam" id="2.60.40.10:FF:000033">
    <property type="entry name" value="Killer cell immunoglobulin-like receptor"/>
    <property type="match status" value="1"/>
</dbReference>
<dbReference type="Proteomes" id="UP000186698">
    <property type="component" value="Chromosome 3L"/>
</dbReference>
<dbReference type="InterPro" id="IPR041066">
    <property type="entry name" value="C19orf38_Ig"/>
</dbReference>
<dbReference type="GeneID" id="108710168"/>
<keyword evidence="4" id="KW-0393">Immunoglobulin domain</keyword>
<dbReference type="Gene3D" id="2.60.40.10">
    <property type="entry name" value="Immunoglobulins"/>
    <property type="match status" value="1"/>
</dbReference>
<proteinExistence type="predicted"/>
<evidence type="ECO:0000256" key="2">
    <source>
        <dbReference type="ARBA" id="ARBA00023157"/>
    </source>
</evidence>
<keyword evidence="5" id="KW-0812">Transmembrane</keyword>
<organism evidence="8 9">
    <name type="scientific">Xenopus laevis</name>
    <name type="common">African clawed frog</name>
    <dbReference type="NCBI Taxonomy" id="8355"/>
    <lineage>
        <taxon>Eukaryota</taxon>
        <taxon>Metazoa</taxon>
        <taxon>Chordata</taxon>
        <taxon>Craniata</taxon>
        <taxon>Vertebrata</taxon>
        <taxon>Euteleostomi</taxon>
        <taxon>Amphibia</taxon>
        <taxon>Batrachia</taxon>
        <taxon>Anura</taxon>
        <taxon>Pipoidea</taxon>
        <taxon>Pipidae</taxon>
        <taxon>Xenopodinae</taxon>
        <taxon>Xenopus</taxon>
        <taxon>Xenopus</taxon>
    </lineage>
</organism>
<keyword evidence="3" id="KW-0325">Glycoprotein</keyword>
<keyword evidence="5" id="KW-1133">Transmembrane helix</keyword>
<dbReference type="InterPro" id="IPR040438">
    <property type="entry name" value="HIDE1"/>
</dbReference>
<evidence type="ECO:0000256" key="5">
    <source>
        <dbReference type="SAM" id="Phobius"/>
    </source>
</evidence>
<accession>A0A8J1MN27</accession>
<gene>
    <name evidence="9" type="primary">LOC108710168</name>
</gene>
<protein>
    <submittedName>
        <fullName evidence="9">Natural cytotoxicity triggering receptor 1</fullName>
    </submittedName>
</protein>
<feature type="transmembrane region" description="Helical" evidence="5">
    <location>
        <begin position="126"/>
        <end position="151"/>
    </location>
</feature>
<dbReference type="RefSeq" id="XP_041443184.1">
    <property type="nucleotide sequence ID" value="XM_041587250.1"/>
</dbReference>
<reference evidence="9" key="1">
    <citation type="submission" date="2025-08" db="UniProtKB">
        <authorList>
            <consortium name="RefSeq"/>
        </authorList>
    </citation>
    <scope>IDENTIFICATION</scope>
    <source>
        <strain evidence="9">J_2021</strain>
        <tissue evidence="9">Erythrocytes</tissue>
    </source>
</reference>
<name>A0A8J1MN27_XENLA</name>
<evidence type="ECO:0000313" key="8">
    <source>
        <dbReference type="Proteomes" id="UP000186698"/>
    </source>
</evidence>
<feature type="chain" id="PRO_5035317447" evidence="6">
    <location>
        <begin position="23"/>
        <end position="190"/>
    </location>
</feature>
<dbReference type="InterPro" id="IPR013783">
    <property type="entry name" value="Ig-like_fold"/>
</dbReference>
<dbReference type="KEGG" id="xla:108710168"/>
<dbReference type="Pfam" id="PF17737">
    <property type="entry name" value="Ig_C19orf38"/>
    <property type="match status" value="1"/>
</dbReference>
<evidence type="ECO:0000313" key="9">
    <source>
        <dbReference type="RefSeq" id="XP_041443184.1"/>
    </source>
</evidence>
<evidence type="ECO:0000256" key="6">
    <source>
        <dbReference type="SAM" id="SignalP"/>
    </source>
</evidence>
<feature type="domain" description="Ig-like" evidence="7">
    <location>
        <begin position="27"/>
        <end position="115"/>
    </location>
</feature>
<dbReference type="SUPFAM" id="SSF48726">
    <property type="entry name" value="Immunoglobulin"/>
    <property type="match status" value="1"/>
</dbReference>
<evidence type="ECO:0000256" key="4">
    <source>
        <dbReference type="ARBA" id="ARBA00023319"/>
    </source>
</evidence>
<keyword evidence="5" id="KW-0472">Membrane</keyword>
<sequence length="190" mass="21149">MKLQQLVLLLGVFGMQISGTRTEVLPPPVLTLATPGVVREGQSANLQCTAPEQHKEGVFYLYLEGSNETLQKLDAQEARHSVTFIVSGLRTSDVKKYYCQYQARVLDRLQSSEASNVLQVMVSVPIWVISVSAAGAVAAVVVVVSASVLMVKRCKDRKKQKQREMESVWTKETMTSDWSYDNMVFYKVGV</sequence>
<dbReference type="AlphaFoldDB" id="A0A8J1MN27"/>
<keyword evidence="8" id="KW-1185">Reference proteome</keyword>
<evidence type="ECO:0000256" key="3">
    <source>
        <dbReference type="ARBA" id="ARBA00023180"/>
    </source>
</evidence>
<evidence type="ECO:0000259" key="7">
    <source>
        <dbReference type="PROSITE" id="PS50835"/>
    </source>
</evidence>
<dbReference type="PANTHER" id="PTHR36859:SF1">
    <property type="entry name" value="PROTEIN HIDE1"/>
    <property type="match status" value="1"/>
</dbReference>
<keyword evidence="2" id="KW-1015">Disulfide bond</keyword>
<dbReference type="InterPro" id="IPR007110">
    <property type="entry name" value="Ig-like_dom"/>
</dbReference>
<evidence type="ECO:0000256" key="1">
    <source>
        <dbReference type="ARBA" id="ARBA00022737"/>
    </source>
</evidence>
<dbReference type="PANTHER" id="PTHR36859">
    <property type="entry name" value="PROTEIN HIDE1"/>
    <property type="match status" value="1"/>
</dbReference>
<feature type="signal peptide" evidence="6">
    <location>
        <begin position="1"/>
        <end position="22"/>
    </location>
</feature>
<keyword evidence="1" id="KW-0677">Repeat</keyword>
<keyword evidence="9" id="KW-0675">Receptor</keyword>
<dbReference type="OrthoDB" id="9824921at2759"/>